<evidence type="ECO:0008006" key="3">
    <source>
        <dbReference type="Google" id="ProtNLM"/>
    </source>
</evidence>
<evidence type="ECO:0000313" key="2">
    <source>
        <dbReference type="Proteomes" id="UP001204151"/>
    </source>
</evidence>
<reference evidence="1 2" key="1">
    <citation type="submission" date="2022-08" db="EMBL/GenBank/DDBJ databases">
        <title>Reclassification of Massilia species as members of the genera Telluria, Duganella, Pseudoduganella, Mokoshia gen. nov. and Zemynaea gen. nov. using orthogonal and non-orthogonal genome-based approaches.</title>
        <authorList>
            <person name="Bowman J.P."/>
        </authorList>
    </citation>
    <scope>NUCLEOTIDE SEQUENCE [LARGE SCALE GENOMIC DNA]</scope>
    <source>
        <strain evidence="1 2">JCM 31316</strain>
    </source>
</reference>
<organism evidence="1 2">
    <name type="scientific">Massilia pinisoli</name>
    <dbReference type="NCBI Taxonomy" id="1772194"/>
    <lineage>
        <taxon>Bacteria</taxon>
        <taxon>Pseudomonadati</taxon>
        <taxon>Pseudomonadota</taxon>
        <taxon>Betaproteobacteria</taxon>
        <taxon>Burkholderiales</taxon>
        <taxon>Oxalobacteraceae</taxon>
        <taxon>Telluria group</taxon>
        <taxon>Massilia</taxon>
    </lineage>
</organism>
<accession>A0ABT1ZTI7</accession>
<dbReference type="RefSeq" id="WP_258817846.1">
    <property type="nucleotide sequence ID" value="NZ_JANUGW010000012.1"/>
</dbReference>
<protein>
    <recommendedName>
        <fullName evidence="3">Anti-sigma factor</fullName>
    </recommendedName>
</protein>
<dbReference type="Proteomes" id="UP001204151">
    <property type="component" value="Unassembled WGS sequence"/>
</dbReference>
<gene>
    <name evidence="1" type="ORF">NX784_16825</name>
</gene>
<keyword evidence="2" id="KW-1185">Reference proteome</keyword>
<proteinExistence type="predicted"/>
<name>A0ABT1ZTI7_9BURK</name>
<sequence>MRFSDETLMAYADGELDPQERAAIEQAMRDDPAVANAVASHLALRADVAAAFAGILDEPVPARLQPPPAPAPVLSLDAARAERAAAKARRTWSWPEWGALAAMLVVGVLAGKALPGGAPAIAGNGGQVVAQGELASALDREVGGQGGGKVKVGVSFAARDGDYCRTFVMGTSAGLACRTGGQWKIPVLSETAPEAAGGYRQAGSALPTAVLDAVDERIAGKPLDAAGEEAARARGWRAGR</sequence>
<comment type="caution">
    <text evidence="1">The sequence shown here is derived from an EMBL/GenBank/DDBJ whole genome shotgun (WGS) entry which is preliminary data.</text>
</comment>
<dbReference type="EMBL" id="JANUGW010000012">
    <property type="protein sequence ID" value="MCS0583256.1"/>
    <property type="molecule type" value="Genomic_DNA"/>
</dbReference>
<evidence type="ECO:0000313" key="1">
    <source>
        <dbReference type="EMBL" id="MCS0583256.1"/>
    </source>
</evidence>